<dbReference type="AlphaFoldDB" id="A0A964T8K8"/>
<evidence type="ECO:0000256" key="3">
    <source>
        <dbReference type="ARBA" id="ARBA00022741"/>
    </source>
</evidence>
<dbReference type="GO" id="GO:0005524">
    <property type="term" value="F:ATP binding"/>
    <property type="evidence" value="ECO:0007669"/>
    <property type="project" value="UniProtKB-KW"/>
</dbReference>
<evidence type="ECO:0000256" key="4">
    <source>
        <dbReference type="ARBA" id="ARBA00022840"/>
    </source>
</evidence>
<evidence type="ECO:0000256" key="6">
    <source>
        <dbReference type="ARBA" id="ARBA00037066"/>
    </source>
</evidence>
<gene>
    <name evidence="8" type="ORF">E4O86_22510</name>
</gene>
<comment type="function">
    <text evidence="6">Part of the ABC transporter complex HmuTUV involved in hemin import. Responsible for energy coupling to the transport system.</text>
</comment>
<dbReference type="OrthoDB" id="9805601at2"/>
<reference evidence="8" key="1">
    <citation type="submission" date="2019-03" db="EMBL/GenBank/DDBJ databases">
        <title>Afifella sp. nov., isolated from activated sludge.</title>
        <authorList>
            <person name="Li Q."/>
            <person name="Liu Y."/>
        </authorList>
    </citation>
    <scope>NUCLEOTIDE SEQUENCE</scope>
    <source>
        <strain evidence="8">L72</strain>
    </source>
</reference>
<name>A0A964T8K8_9HYPH</name>
<dbReference type="Pfam" id="PF00005">
    <property type="entry name" value="ABC_tran"/>
    <property type="match status" value="1"/>
</dbReference>
<dbReference type="FunFam" id="3.40.50.300:FF:000134">
    <property type="entry name" value="Iron-enterobactin ABC transporter ATP-binding protein"/>
    <property type="match status" value="1"/>
</dbReference>
<proteinExistence type="inferred from homology"/>
<evidence type="ECO:0000256" key="1">
    <source>
        <dbReference type="ARBA" id="ARBA00005417"/>
    </source>
</evidence>
<dbReference type="PANTHER" id="PTHR42794">
    <property type="entry name" value="HEMIN IMPORT ATP-BINDING PROTEIN HMUV"/>
    <property type="match status" value="1"/>
</dbReference>
<dbReference type="SUPFAM" id="SSF52540">
    <property type="entry name" value="P-loop containing nucleoside triphosphate hydrolases"/>
    <property type="match status" value="1"/>
</dbReference>
<feature type="domain" description="ABC transporter" evidence="7">
    <location>
        <begin position="6"/>
        <end position="241"/>
    </location>
</feature>
<keyword evidence="2" id="KW-0813">Transport</keyword>
<evidence type="ECO:0000259" key="7">
    <source>
        <dbReference type="PROSITE" id="PS50893"/>
    </source>
</evidence>
<comment type="caution">
    <text evidence="8">The sequence shown here is derived from an EMBL/GenBank/DDBJ whole genome shotgun (WGS) entry which is preliminary data.</text>
</comment>
<dbReference type="CDD" id="cd03214">
    <property type="entry name" value="ABC_Iron-Siderophores_B12_Hemin"/>
    <property type="match status" value="1"/>
</dbReference>
<dbReference type="GO" id="GO:0016887">
    <property type="term" value="F:ATP hydrolysis activity"/>
    <property type="evidence" value="ECO:0007669"/>
    <property type="project" value="InterPro"/>
</dbReference>
<dbReference type="PANTHER" id="PTHR42794:SF1">
    <property type="entry name" value="HEMIN IMPORT ATP-BINDING PROTEIN HMUV"/>
    <property type="match status" value="1"/>
</dbReference>
<comment type="similarity">
    <text evidence="1">Belongs to the ABC transporter superfamily.</text>
</comment>
<dbReference type="InterPro" id="IPR027417">
    <property type="entry name" value="P-loop_NTPase"/>
</dbReference>
<dbReference type="EMBL" id="SPKJ01000181">
    <property type="protein sequence ID" value="MYZ50475.1"/>
    <property type="molecule type" value="Genomic_DNA"/>
</dbReference>
<organism evidence="8 9">
    <name type="scientific">Propylenella binzhouense</name>
    <dbReference type="NCBI Taxonomy" id="2555902"/>
    <lineage>
        <taxon>Bacteria</taxon>
        <taxon>Pseudomonadati</taxon>
        <taxon>Pseudomonadota</taxon>
        <taxon>Alphaproteobacteria</taxon>
        <taxon>Hyphomicrobiales</taxon>
        <taxon>Propylenellaceae</taxon>
        <taxon>Propylenella</taxon>
    </lineage>
</organism>
<dbReference type="InterPro" id="IPR003439">
    <property type="entry name" value="ABC_transporter-like_ATP-bd"/>
</dbReference>
<dbReference type="PROSITE" id="PS50893">
    <property type="entry name" value="ABC_TRANSPORTER_2"/>
    <property type="match status" value="1"/>
</dbReference>
<protein>
    <submittedName>
        <fullName evidence="8">ABC transporter ATP-binding protein</fullName>
    </submittedName>
</protein>
<evidence type="ECO:0000313" key="9">
    <source>
        <dbReference type="Proteomes" id="UP000773614"/>
    </source>
</evidence>
<dbReference type="InterPro" id="IPR017871">
    <property type="entry name" value="ABC_transporter-like_CS"/>
</dbReference>
<sequence>MTPPLLVVEDLAFGHGRRPVGSGLSFTVAGGEALALLGPNGSGKTTLFRTVLGLLPALGGTVRLAGEDIAGWSPERRARAFGYVPQAAPGFFPFSVLETVVMGRTARLGLFAAPAADDWALGRRILAELGIAHLAERDCTRISGGERQLALVARALAQEPRVLVLDEPTASLDYGNQQLVLDVVAELRGRGLAILLSTHHPDHAFACASHAALLKDGRLTGFGPVDSVVTGGSLSRLYGIAIEVVGVGGRRVCMRGAPAGPAAA</sequence>
<keyword evidence="9" id="KW-1185">Reference proteome</keyword>
<accession>A0A964T8K8</accession>
<dbReference type="Proteomes" id="UP000773614">
    <property type="component" value="Unassembled WGS sequence"/>
</dbReference>
<keyword evidence="5" id="KW-1278">Translocase</keyword>
<dbReference type="PROSITE" id="PS00211">
    <property type="entry name" value="ABC_TRANSPORTER_1"/>
    <property type="match status" value="1"/>
</dbReference>
<keyword evidence="3" id="KW-0547">Nucleotide-binding</keyword>
<evidence type="ECO:0000313" key="8">
    <source>
        <dbReference type="EMBL" id="MYZ50475.1"/>
    </source>
</evidence>
<keyword evidence="4 8" id="KW-0067">ATP-binding</keyword>
<dbReference type="Gene3D" id="3.40.50.300">
    <property type="entry name" value="P-loop containing nucleotide triphosphate hydrolases"/>
    <property type="match status" value="1"/>
</dbReference>
<dbReference type="RefSeq" id="WP_161142791.1">
    <property type="nucleotide sequence ID" value="NZ_SPKJ01000181.1"/>
</dbReference>
<evidence type="ECO:0000256" key="5">
    <source>
        <dbReference type="ARBA" id="ARBA00022967"/>
    </source>
</evidence>
<evidence type="ECO:0000256" key="2">
    <source>
        <dbReference type="ARBA" id="ARBA00022448"/>
    </source>
</evidence>
<dbReference type="InterPro" id="IPR003593">
    <property type="entry name" value="AAA+_ATPase"/>
</dbReference>
<dbReference type="SMART" id="SM00382">
    <property type="entry name" value="AAA"/>
    <property type="match status" value="1"/>
</dbReference>